<feature type="transmembrane region" description="Helical" evidence="1">
    <location>
        <begin position="37"/>
        <end position="56"/>
    </location>
</feature>
<evidence type="ECO:0000313" key="2">
    <source>
        <dbReference type="EMBL" id="GIF60352.1"/>
    </source>
</evidence>
<dbReference type="EMBL" id="BONC01000065">
    <property type="protein sequence ID" value="GIF60352.1"/>
    <property type="molecule type" value="Genomic_DNA"/>
</dbReference>
<dbReference type="RefSeq" id="WP_203707164.1">
    <property type="nucleotide sequence ID" value="NZ_BAAALU010000001.1"/>
</dbReference>
<reference evidence="2 3" key="1">
    <citation type="submission" date="2021-01" db="EMBL/GenBank/DDBJ databases">
        <title>Whole genome shotgun sequence of Asanoa iriomotensis NBRC 100142.</title>
        <authorList>
            <person name="Komaki H."/>
            <person name="Tamura T."/>
        </authorList>
    </citation>
    <scope>NUCLEOTIDE SEQUENCE [LARGE SCALE GENOMIC DNA]</scope>
    <source>
        <strain evidence="2 3">NBRC 100142</strain>
    </source>
</reference>
<keyword evidence="1" id="KW-0472">Membrane</keyword>
<organism evidence="2 3">
    <name type="scientific">Asanoa iriomotensis</name>
    <dbReference type="NCBI Taxonomy" id="234613"/>
    <lineage>
        <taxon>Bacteria</taxon>
        <taxon>Bacillati</taxon>
        <taxon>Actinomycetota</taxon>
        <taxon>Actinomycetes</taxon>
        <taxon>Micromonosporales</taxon>
        <taxon>Micromonosporaceae</taxon>
        <taxon>Asanoa</taxon>
    </lineage>
</organism>
<evidence type="ECO:0000313" key="3">
    <source>
        <dbReference type="Proteomes" id="UP000624325"/>
    </source>
</evidence>
<keyword evidence="3" id="KW-1185">Reference proteome</keyword>
<gene>
    <name evidence="2" type="ORF">Air01nite_64470</name>
</gene>
<dbReference type="Proteomes" id="UP000624325">
    <property type="component" value="Unassembled WGS sequence"/>
</dbReference>
<keyword evidence="1" id="KW-1133">Transmembrane helix</keyword>
<comment type="caution">
    <text evidence="2">The sequence shown here is derived from an EMBL/GenBank/DDBJ whole genome shotgun (WGS) entry which is preliminary data.</text>
</comment>
<sequence>MPDDADLAARIAADLGRVQWPAAEEIRRTGRRRTRRSVLAATLSVLLLFSGVWVAAMRPFQAPPAQTATGFAAQAQPQAQPQPVPTTIGPTDPAWIPPEALLTPEDVGQGLIASQVSVDQDRPVGDWMFTLAPCREFLTLRTYEGVYQFRRQQTLQFPPKIPDQPETGMAVVHQTVMRLPGDAARQLMSDAVTVNEVCPKYVSKGTLSAADAARGDKVVKQMPVQTTHAWQLLDRGFAGDESLLFEHRMSASTGVRSADLGASAVVVLRVGDLVATVEQVDGESVASTRKLATRAARWLCTAATPPC</sequence>
<proteinExistence type="predicted"/>
<name>A0ABQ4CC61_9ACTN</name>
<keyword evidence="1" id="KW-0812">Transmembrane</keyword>
<protein>
    <submittedName>
        <fullName evidence="2">Uncharacterized protein</fullName>
    </submittedName>
</protein>
<evidence type="ECO:0000256" key="1">
    <source>
        <dbReference type="SAM" id="Phobius"/>
    </source>
</evidence>
<accession>A0ABQ4CC61</accession>